<dbReference type="SMART" id="SM00086">
    <property type="entry name" value="PAC"/>
    <property type="match status" value="3"/>
</dbReference>
<dbReference type="EMBL" id="QTSU01000005">
    <property type="protein sequence ID" value="RDZ25953.1"/>
    <property type="molecule type" value="Genomic_DNA"/>
</dbReference>
<dbReference type="SUPFAM" id="SSF47384">
    <property type="entry name" value="Homodimeric domain of signal transducing histidine kinase"/>
    <property type="match status" value="1"/>
</dbReference>
<keyword evidence="8" id="KW-0547">Nucleotide-binding</keyword>
<dbReference type="GO" id="GO:0000155">
    <property type="term" value="F:phosphorelay sensor kinase activity"/>
    <property type="evidence" value="ECO:0007669"/>
    <property type="project" value="InterPro"/>
</dbReference>
<evidence type="ECO:0000256" key="16">
    <source>
        <dbReference type="ARBA" id="ARBA00068150"/>
    </source>
</evidence>
<dbReference type="InterPro" id="IPR005467">
    <property type="entry name" value="His_kinase_dom"/>
</dbReference>
<reference evidence="27 28" key="1">
    <citation type="submission" date="2018-08" db="EMBL/GenBank/DDBJ databases">
        <title>Lysobacter sp. zong2l5, whole genome shotgun sequence.</title>
        <authorList>
            <person name="Zhang X."/>
            <person name="Feng G."/>
            <person name="Zhu H."/>
        </authorList>
    </citation>
    <scope>NUCLEOTIDE SEQUENCE [LARGE SCALE GENOMIC DNA]</scope>
    <source>
        <strain evidence="28">zong2l5</strain>
    </source>
</reference>
<feature type="modified residue" description="4-aspartylphosphate" evidence="18">
    <location>
        <position position="1280"/>
    </location>
</feature>
<dbReference type="NCBIfam" id="TIGR00229">
    <property type="entry name" value="sensory_box"/>
    <property type="match status" value="3"/>
</dbReference>
<name>A0A371JW94_9GAMM</name>
<dbReference type="CDD" id="cd17546">
    <property type="entry name" value="REC_hyHK_CKI1_RcsC-like"/>
    <property type="match status" value="2"/>
</dbReference>
<sequence>MRISWWGGPRIQPPFRCRHMRRWSLRWHRTGPGEDRRAATARRTGASTGPFRAIPLGFCTRVLLLFRALTWEGSPISRFRSPARLAVLVLLLGLAGAVMVGLRQHAGNQTRTQQLLDGLADQAAADLTARMRMYEYGLRGARGAVIGAGGAINRERFRRYVESLDMAREFPGARGYGYIARVPAGREGAFLASLRAEGAREVKLRQLTPRKGEKFLIRYLEPEATNRDALGLDIASERYRREAALAALKSGRATLTAPITLLQARDRPNRSLLLLLPVYAGAQTPAADAAQAAGIGWVFAPLVSDEILAGFEQAHGEYDFALTDVTDIAQHYRIFASAGAADGIDDARSRARTLELYGRQWRMEIKARPATLAALELQQPLRAAAAIAGLGALLAVMLYLFLGSSERKRRSIAQSARLAAIVESSHDAIVGTSPDGRVTEWNRAAEQMFGYRADDAIGRSLVELVVPYERISEDGQILQRALAGEEAVAIETIRRHRNGSPLFVEISAAPIRSGSGRVVGVASTVRDIADRKEAQAEILQLNATLEHQVEERTAELQAYSALQRAILANAGYAIIASDPQGLITLFNPAAEAILGYSADEVVGRETQAIFHDPLEMAERAHALQAELGRSVDPGFEVFVVKARTEPDSNEWTYITKGGDRIPVLLNVSTLRKDDGEIAGYLGIAVDLRERKRREAALETNERKLRGLFELSPLGIALTDESGRFVEFNEEFRALTGYSDAELRALDQSRLTPKEFELQEKAVQRALKGSGRYGPYEKQFVRKDGARVPVRLNGVALRIDGQLHTWSIAEDITVQRAAEAAMVDAVAAAEAASKAKSDFLANMSHEIRTPMNAILGMLQLLQKTRLDLRQMDYANKTETAAKTLLGILNDILDFSKIEAGRQTLESHEFELEQVLRDISVILSANVGDKDIEIVFDIDERAPKRLVGDSLRLQQVLINLLGNAVKFTHYGEVVLVVRAVGGDDQRVALEFEVRDTGIGIDEDKLAAIFEGFSQAEASTTRRFGGTGLGLAISQRLVRLMGGELGVQSERGRGSRFFFSVSLELPGDQAAAGPPERLRELRALVVDDNDSARNAIAAMVQSIGWKADAARSGEEALEFVERAHAEATPYQVIFLDWRMPGLDGWETGRRIRELLGAGQAPLIVMVTAHGREMLVERLSREQAVLDGFLMKPVTVAMLIDAVADARSGQGLPPPLPEAEPLRPSRRRLDGLSLLVVEDNPTNQQVVTDLLESEGARVEVAGGGATALQLLSRGANKYEVVLMDIQMPDMDGYTATRRIRGNLGLRKLPIIAMTANVLPSDREACLAAGMNDHLGKPFDLDTLVARLLHWTGRDQAANVAANSEPVVESPVAQENAAPVAAPVEAAKTEAAAPAPAPAPIEPPKAANDEPPLLDWPAALSRFGGKRRVYADVLRGFPDGATQIMGELATALRSRQRDDAARQLHTLKGVAATVGAMRLAQLAELQEKAIVGAGDDWLRALQLGALRAGLNDASAAARESLEALAEDQAPPADAVRITPELLQRLRGMLIASNLSALDEFHRLEAGLLRDHPQEHRQLADALTRFDFAAAAEVCGRLLAVPR</sequence>
<dbReference type="Pfam" id="PF13426">
    <property type="entry name" value="PAS_9"/>
    <property type="match status" value="2"/>
</dbReference>
<dbReference type="InterPro" id="IPR003594">
    <property type="entry name" value="HATPase_dom"/>
</dbReference>
<dbReference type="Gene3D" id="3.30.565.10">
    <property type="entry name" value="Histidine kinase-like ATPase, C-terminal domain"/>
    <property type="match status" value="1"/>
</dbReference>
<dbReference type="Pfam" id="PF00512">
    <property type="entry name" value="HisKA"/>
    <property type="match status" value="1"/>
</dbReference>
<evidence type="ECO:0000256" key="3">
    <source>
        <dbReference type="ARBA" id="ARBA00012438"/>
    </source>
</evidence>
<evidence type="ECO:0000256" key="4">
    <source>
        <dbReference type="ARBA" id="ARBA00022475"/>
    </source>
</evidence>
<feature type="domain" description="Response regulatory" evidence="22">
    <location>
        <begin position="1079"/>
        <end position="1203"/>
    </location>
</feature>
<dbReference type="InterPro" id="IPR011006">
    <property type="entry name" value="CheY-like_superfamily"/>
</dbReference>
<dbReference type="PANTHER" id="PTHR45339:SF1">
    <property type="entry name" value="HYBRID SIGNAL TRANSDUCTION HISTIDINE KINASE J"/>
    <property type="match status" value="1"/>
</dbReference>
<dbReference type="SUPFAM" id="SSF55874">
    <property type="entry name" value="ATPase domain of HSP90 chaperone/DNA topoisomerase II/histidine kinase"/>
    <property type="match status" value="1"/>
</dbReference>
<accession>A0A371JW94</accession>
<dbReference type="InterPro" id="IPR035965">
    <property type="entry name" value="PAS-like_dom_sf"/>
</dbReference>
<evidence type="ECO:0000256" key="8">
    <source>
        <dbReference type="ARBA" id="ARBA00022741"/>
    </source>
</evidence>
<dbReference type="InterPro" id="IPR042240">
    <property type="entry name" value="CHASE_sf"/>
</dbReference>
<dbReference type="PROSITE" id="PS50839">
    <property type="entry name" value="CHASE"/>
    <property type="match status" value="1"/>
</dbReference>
<dbReference type="EC" id="2.7.13.3" evidence="3"/>
<dbReference type="GO" id="GO:0006355">
    <property type="term" value="P:regulation of DNA-templated transcription"/>
    <property type="evidence" value="ECO:0007669"/>
    <property type="project" value="InterPro"/>
</dbReference>
<keyword evidence="7 20" id="KW-0812">Transmembrane</keyword>
<feature type="domain" description="PAC" evidence="24">
    <location>
        <begin position="647"/>
        <end position="699"/>
    </location>
</feature>
<feature type="compositionally biased region" description="Low complexity" evidence="19">
    <location>
        <begin position="1374"/>
        <end position="1389"/>
    </location>
</feature>
<feature type="domain" description="Histidine kinase" evidence="21">
    <location>
        <begin position="841"/>
        <end position="1062"/>
    </location>
</feature>
<keyword evidence="6" id="KW-0808">Transferase</keyword>
<comment type="catalytic activity">
    <reaction evidence="1">
        <text>ATP + protein L-histidine = ADP + protein N-phospho-L-histidine.</text>
        <dbReference type="EC" id="2.7.13.3"/>
    </reaction>
</comment>
<dbReference type="Gene3D" id="3.30.450.350">
    <property type="entry name" value="CHASE domain"/>
    <property type="match status" value="1"/>
</dbReference>
<dbReference type="PRINTS" id="PR00344">
    <property type="entry name" value="BCTRLSENSOR"/>
</dbReference>
<keyword evidence="12" id="KW-0902">Two-component regulatory system</keyword>
<dbReference type="SUPFAM" id="SSF52172">
    <property type="entry name" value="CheY-like"/>
    <property type="match status" value="2"/>
</dbReference>
<dbReference type="InterPro" id="IPR036890">
    <property type="entry name" value="HATPase_C_sf"/>
</dbReference>
<evidence type="ECO:0000259" key="24">
    <source>
        <dbReference type="PROSITE" id="PS50113"/>
    </source>
</evidence>
<evidence type="ECO:0000259" key="22">
    <source>
        <dbReference type="PROSITE" id="PS50110"/>
    </source>
</evidence>
<feature type="transmembrane region" description="Helical" evidence="20">
    <location>
        <begin position="383"/>
        <end position="402"/>
    </location>
</feature>
<evidence type="ECO:0000256" key="13">
    <source>
        <dbReference type="ARBA" id="ARBA00023026"/>
    </source>
</evidence>
<evidence type="ECO:0000256" key="17">
    <source>
        <dbReference type="PROSITE-ProRule" id="PRU00110"/>
    </source>
</evidence>
<keyword evidence="11 20" id="KW-1133">Transmembrane helix</keyword>
<dbReference type="PROSITE" id="PS50110">
    <property type="entry name" value="RESPONSE_REGULATORY"/>
    <property type="match status" value="2"/>
</dbReference>
<feature type="domain" description="Response regulatory" evidence="22">
    <location>
        <begin position="1229"/>
        <end position="1347"/>
    </location>
</feature>
<dbReference type="Gene3D" id="3.40.50.2300">
    <property type="match status" value="2"/>
</dbReference>
<dbReference type="Pfam" id="PF03924">
    <property type="entry name" value="CHASE"/>
    <property type="match status" value="1"/>
</dbReference>
<keyword evidence="14 20" id="KW-0472">Membrane</keyword>
<feature type="domain" description="HPt" evidence="26">
    <location>
        <begin position="1421"/>
        <end position="1519"/>
    </location>
</feature>
<evidence type="ECO:0000259" key="21">
    <source>
        <dbReference type="PROSITE" id="PS50109"/>
    </source>
</evidence>
<dbReference type="PROSITE" id="PS50112">
    <property type="entry name" value="PAS"/>
    <property type="match status" value="3"/>
</dbReference>
<evidence type="ECO:0000256" key="15">
    <source>
        <dbReference type="ARBA" id="ARBA00064003"/>
    </source>
</evidence>
<keyword evidence="10" id="KW-0067">ATP-binding</keyword>
<comment type="subcellular location">
    <subcellularLocation>
        <location evidence="2">Cell inner membrane</location>
        <topology evidence="2">Multi-pass membrane protein</topology>
    </subcellularLocation>
</comment>
<feature type="modified residue" description="Phosphohistidine" evidence="17">
    <location>
        <position position="1460"/>
    </location>
</feature>
<evidence type="ECO:0000256" key="7">
    <source>
        <dbReference type="ARBA" id="ARBA00022692"/>
    </source>
</evidence>
<dbReference type="InterPro" id="IPR036641">
    <property type="entry name" value="HPT_dom_sf"/>
</dbReference>
<dbReference type="SMART" id="SM00388">
    <property type="entry name" value="HisKA"/>
    <property type="match status" value="1"/>
</dbReference>
<evidence type="ECO:0000256" key="10">
    <source>
        <dbReference type="ARBA" id="ARBA00022840"/>
    </source>
</evidence>
<comment type="caution">
    <text evidence="27">The sequence shown here is derived from an EMBL/GenBank/DDBJ whole genome shotgun (WGS) entry which is preliminary data.</text>
</comment>
<dbReference type="PROSITE" id="PS50894">
    <property type="entry name" value="HPT"/>
    <property type="match status" value="1"/>
</dbReference>
<evidence type="ECO:0000256" key="9">
    <source>
        <dbReference type="ARBA" id="ARBA00022777"/>
    </source>
</evidence>
<dbReference type="CDD" id="cd00088">
    <property type="entry name" value="HPT"/>
    <property type="match status" value="1"/>
</dbReference>
<evidence type="ECO:0000256" key="19">
    <source>
        <dbReference type="SAM" id="MobiDB-lite"/>
    </source>
</evidence>
<dbReference type="FunFam" id="3.30.565.10:FF:000010">
    <property type="entry name" value="Sensor histidine kinase RcsC"/>
    <property type="match status" value="1"/>
</dbReference>
<dbReference type="SMART" id="SM00091">
    <property type="entry name" value="PAS"/>
    <property type="match status" value="3"/>
</dbReference>
<evidence type="ECO:0000256" key="18">
    <source>
        <dbReference type="PROSITE-ProRule" id="PRU00169"/>
    </source>
</evidence>
<protein>
    <recommendedName>
        <fullName evidence="16">Sensory/regulatory protein RpfC</fullName>
        <ecNumber evidence="3">2.7.13.3</ecNumber>
    </recommendedName>
</protein>
<comment type="subunit">
    <text evidence="15">At low DSF concentrations, interacts with RpfF.</text>
</comment>
<dbReference type="InterPro" id="IPR003661">
    <property type="entry name" value="HisK_dim/P_dom"/>
</dbReference>
<evidence type="ECO:0000256" key="12">
    <source>
        <dbReference type="ARBA" id="ARBA00023012"/>
    </source>
</evidence>
<dbReference type="PROSITE" id="PS50109">
    <property type="entry name" value="HIS_KIN"/>
    <property type="match status" value="1"/>
</dbReference>
<dbReference type="Pfam" id="PF01627">
    <property type="entry name" value="Hpt"/>
    <property type="match status" value="1"/>
</dbReference>
<dbReference type="Gene3D" id="3.30.450.20">
    <property type="entry name" value="PAS domain"/>
    <property type="match status" value="3"/>
</dbReference>
<dbReference type="InterPro" id="IPR036097">
    <property type="entry name" value="HisK_dim/P_sf"/>
</dbReference>
<keyword evidence="13" id="KW-0843">Virulence</keyword>
<gene>
    <name evidence="27" type="ORF">DX914_18995</name>
</gene>
<dbReference type="GO" id="GO:0005524">
    <property type="term" value="F:ATP binding"/>
    <property type="evidence" value="ECO:0007669"/>
    <property type="project" value="UniProtKB-KW"/>
</dbReference>
<dbReference type="CDD" id="cd16922">
    <property type="entry name" value="HATPase_EvgS-ArcB-TorS-like"/>
    <property type="match status" value="1"/>
</dbReference>
<evidence type="ECO:0000259" key="26">
    <source>
        <dbReference type="PROSITE" id="PS50894"/>
    </source>
</evidence>
<dbReference type="SUPFAM" id="SSF47226">
    <property type="entry name" value="Histidine-containing phosphotransfer domain, HPT domain"/>
    <property type="match status" value="1"/>
</dbReference>
<dbReference type="SUPFAM" id="SSF55785">
    <property type="entry name" value="PYP-like sensor domain (PAS domain)"/>
    <property type="match status" value="3"/>
</dbReference>
<dbReference type="PROSITE" id="PS50113">
    <property type="entry name" value="PAC"/>
    <property type="match status" value="2"/>
</dbReference>
<dbReference type="InterPro" id="IPR001789">
    <property type="entry name" value="Sig_transdc_resp-reg_receiver"/>
</dbReference>
<evidence type="ECO:0000256" key="11">
    <source>
        <dbReference type="ARBA" id="ARBA00022989"/>
    </source>
</evidence>
<evidence type="ECO:0000313" key="28">
    <source>
        <dbReference type="Proteomes" id="UP000264492"/>
    </source>
</evidence>
<dbReference type="InterPro" id="IPR006189">
    <property type="entry name" value="CHASE_dom"/>
</dbReference>
<evidence type="ECO:0000256" key="6">
    <source>
        <dbReference type="ARBA" id="ARBA00022679"/>
    </source>
</evidence>
<keyword evidence="5 18" id="KW-0597">Phosphoprotein</keyword>
<dbReference type="CDD" id="cd00130">
    <property type="entry name" value="PAS"/>
    <property type="match status" value="3"/>
</dbReference>
<dbReference type="Proteomes" id="UP000264492">
    <property type="component" value="Unassembled WGS sequence"/>
</dbReference>
<feature type="domain" description="PAC" evidence="24">
    <location>
        <begin position="486"/>
        <end position="540"/>
    </location>
</feature>
<dbReference type="FunFam" id="1.10.287.130:FF:000002">
    <property type="entry name" value="Two-component osmosensing histidine kinase"/>
    <property type="match status" value="1"/>
</dbReference>
<feature type="domain" description="PAS" evidence="23">
    <location>
        <begin position="559"/>
        <end position="630"/>
    </location>
</feature>
<feature type="domain" description="CHASE" evidence="25">
    <location>
        <begin position="148"/>
        <end position="364"/>
    </location>
</feature>
<dbReference type="InterPro" id="IPR013767">
    <property type="entry name" value="PAS_fold"/>
</dbReference>
<dbReference type="InterPro" id="IPR001610">
    <property type="entry name" value="PAC"/>
</dbReference>
<dbReference type="InterPro" id="IPR000014">
    <property type="entry name" value="PAS"/>
</dbReference>
<evidence type="ECO:0000256" key="20">
    <source>
        <dbReference type="SAM" id="Phobius"/>
    </source>
</evidence>
<dbReference type="InterPro" id="IPR000700">
    <property type="entry name" value="PAS-assoc_C"/>
</dbReference>
<dbReference type="InterPro" id="IPR008207">
    <property type="entry name" value="Sig_transdc_His_kin_Hpt_dom"/>
</dbReference>
<feature type="region of interest" description="Disordered" evidence="19">
    <location>
        <begin position="1374"/>
        <end position="1405"/>
    </location>
</feature>
<feature type="domain" description="PAS" evidence="23">
    <location>
        <begin position="700"/>
        <end position="769"/>
    </location>
</feature>
<dbReference type="Gene3D" id="1.10.287.130">
    <property type="match status" value="1"/>
</dbReference>
<organism evidence="27 28">
    <name type="scientific">Lysobacter silvisoli</name>
    <dbReference type="NCBI Taxonomy" id="2293254"/>
    <lineage>
        <taxon>Bacteria</taxon>
        <taxon>Pseudomonadati</taxon>
        <taxon>Pseudomonadota</taxon>
        <taxon>Gammaproteobacteria</taxon>
        <taxon>Lysobacterales</taxon>
        <taxon>Lysobacteraceae</taxon>
        <taxon>Lysobacter</taxon>
    </lineage>
</organism>
<evidence type="ECO:0000256" key="5">
    <source>
        <dbReference type="ARBA" id="ARBA00022553"/>
    </source>
</evidence>
<feature type="domain" description="PAS" evidence="23">
    <location>
        <begin position="414"/>
        <end position="485"/>
    </location>
</feature>
<dbReference type="Pfam" id="PF00989">
    <property type="entry name" value="PAS"/>
    <property type="match status" value="1"/>
</dbReference>
<feature type="transmembrane region" description="Helical" evidence="20">
    <location>
        <begin position="51"/>
        <end position="71"/>
    </location>
</feature>
<dbReference type="Pfam" id="PF00072">
    <property type="entry name" value="Response_reg"/>
    <property type="match status" value="2"/>
</dbReference>
<dbReference type="InterPro" id="IPR004358">
    <property type="entry name" value="Sig_transdc_His_kin-like_C"/>
</dbReference>
<evidence type="ECO:0000256" key="2">
    <source>
        <dbReference type="ARBA" id="ARBA00004429"/>
    </source>
</evidence>
<dbReference type="SMART" id="SM00448">
    <property type="entry name" value="REC"/>
    <property type="match status" value="2"/>
</dbReference>
<proteinExistence type="predicted"/>
<feature type="transmembrane region" description="Helical" evidence="20">
    <location>
        <begin position="83"/>
        <end position="102"/>
    </location>
</feature>
<dbReference type="SMART" id="SM00387">
    <property type="entry name" value="HATPase_c"/>
    <property type="match status" value="1"/>
</dbReference>
<evidence type="ECO:0000256" key="14">
    <source>
        <dbReference type="ARBA" id="ARBA00023136"/>
    </source>
</evidence>
<evidence type="ECO:0000256" key="1">
    <source>
        <dbReference type="ARBA" id="ARBA00000085"/>
    </source>
</evidence>
<dbReference type="Pfam" id="PF02518">
    <property type="entry name" value="HATPase_c"/>
    <property type="match status" value="1"/>
</dbReference>
<keyword evidence="9" id="KW-0418">Kinase</keyword>
<keyword evidence="28" id="KW-1185">Reference proteome</keyword>
<dbReference type="PANTHER" id="PTHR45339">
    <property type="entry name" value="HYBRID SIGNAL TRANSDUCTION HISTIDINE KINASE J"/>
    <property type="match status" value="1"/>
</dbReference>
<dbReference type="CDD" id="cd00082">
    <property type="entry name" value="HisKA"/>
    <property type="match status" value="1"/>
</dbReference>
<keyword evidence="4" id="KW-1003">Cell membrane</keyword>
<evidence type="ECO:0000259" key="23">
    <source>
        <dbReference type="PROSITE" id="PS50112"/>
    </source>
</evidence>
<dbReference type="SMART" id="SM01079">
    <property type="entry name" value="CHASE"/>
    <property type="match status" value="1"/>
</dbReference>
<evidence type="ECO:0000259" key="25">
    <source>
        <dbReference type="PROSITE" id="PS50839"/>
    </source>
</evidence>
<feature type="modified residue" description="4-aspartylphosphate" evidence="18">
    <location>
        <position position="1133"/>
    </location>
</feature>
<evidence type="ECO:0000313" key="27">
    <source>
        <dbReference type="EMBL" id="RDZ25953.1"/>
    </source>
</evidence>
<dbReference type="Gene3D" id="1.20.120.160">
    <property type="entry name" value="HPT domain"/>
    <property type="match status" value="1"/>
</dbReference>
<dbReference type="GO" id="GO:0005886">
    <property type="term" value="C:plasma membrane"/>
    <property type="evidence" value="ECO:0007669"/>
    <property type="project" value="UniProtKB-SubCell"/>
</dbReference>